<evidence type="ECO:0000256" key="5">
    <source>
        <dbReference type="SAM" id="MobiDB-lite"/>
    </source>
</evidence>
<evidence type="ECO:0000256" key="4">
    <source>
        <dbReference type="ARBA" id="ARBA00023002"/>
    </source>
</evidence>
<keyword evidence="9" id="KW-1185">Reference proteome</keyword>
<evidence type="ECO:0000256" key="2">
    <source>
        <dbReference type="ARBA" id="ARBA00022630"/>
    </source>
</evidence>
<proteinExistence type="inferred from homology"/>
<dbReference type="Proteomes" id="UP000199019">
    <property type="component" value="Unassembled WGS sequence"/>
</dbReference>
<evidence type="ECO:0000313" key="8">
    <source>
        <dbReference type="EMBL" id="SES49523.1"/>
    </source>
</evidence>
<dbReference type="PANTHER" id="PTHR46056">
    <property type="entry name" value="LONG-CHAIN-ALCOHOL OXIDASE"/>
    <property type="match status" value="1"/>
</dbReference>
<comment type="similarity">
    <text evidence="1">Belongs to the GMC oxidoreductase family.</text>
</comment>
<organism evidence="8 9">
    <name type="scientific">Pedococcus cremeus</name>
    <dbReference type="NCBI Taxonomy" id="587636"/>
    <lineage>
        <taxon>Bacteria</taxon>
        <taxon>Bacillati</taxon>
        <taxon>Actinomycetota</taxon>
        <taxon>Actinomycetes</taxon>
        <taxon>Micrococcales</taxon>
        <taxon>Intrasporangiaceae</taxon>
        <taxon>Pedococcus</taxon>
    </lineage>
</organism>
<keyword evidence="4" id="KW-0560">Oxidoreductase</keyword>
<feature type="domain" description="Glucose-methanol-choline oxidoreductase N-terminal" evidence="6">
    <location>
        <begin position="114"/>
        <end position="313"/>
    </location>
</feature>
<dbReference type="PANTHER" id="PTHR46056:SF12">
    <property type="entry name" value="LONG-CHAIN-ALCOHOL OXIDASE"/>
    <property type="match status" value="1"/>
</dbReference>
<evidence type="ECO:0000256" key="1">
    <source>
        <dbReference type="ARBA" id="ARBA00010790"/>
    </source>
</evidence>
<name>A0A1H9XV05_9MICO</name>
<dbReference type="EMBL" id="FOHB01000013">
    <property type="protein sequence ID" value="SES49523.1"/>
    <property type="molecule type" value="Genomic_DNA"/>
</dbReference>
<dbReference type="InterPro" id="IPR036188">
    <property type="entry name" value="FAD/NAD-bd_sf"/>
</dbReference>
<dbReference type="InterPro" id="IPR007867">
    <property type="entry name" value="GMC_OxRtase_C"/>
</dbReference>
<keyword evidence="2" id="KW-0285">Flavoprotein</keyword>
<gene>
    <name evidence="8" type="ORF">SAMN05216199_0395</name>
</gene>
<dbReference type="GO" id="GO:0050660">
    <property type="term" value="F:flavin adenine dinucleotide binding"/>
    <property type="evidence" value="ECO:0007669"/>
    <property type="project" value="InterPro"/>
</dbReference>
<evidence type="ECO:0000259" key="6">
    <source>
        <dbReference type="Pfam" id="PF00732"/>
    </source>
</evidence>
<feature type="region of interest" description="Disordered" evidence="5">
    <location>
        <begin position="545"/>
        <end position="577"/>
    </location>
</feature>
<dbReference type="Pfam" id="PF00732">
    <property type="entry name" value="GMC_oxred_N"/>
    <property type="match status" value="1"/>
</dbReference>
<protein>
    <submittedName>
        <fullName evidence="8">Choline dehydrogenase</fullName>
    </submittedName>
</protein>
<evidence type="ECO:0000313" key="9">
    <source>
        <dbReference type="Proteomes" id="UP000199019"/>
    </source>
</evidence>
<dbReference type="RefSeq" id="WP_245736009.1">
    <property type="nucleotide sequence ID" value="NZ_FOHB01000013.1"/>
</dbReference>
<evidence type="ECO:0000256" key="3">
    <source>
        <dbReference type="ARBA" id="ARBA00022827"/>
    </source>
</evidence>
<sequence length="577" mass="62768">MKGLGARSLRRRNESAWLVPADGRDVNHRLRADMRTFEDDDEVDLVIVGCGAGGSTLMQRLARQGWRVVAFDAGPFWDPERDWVSDEAGSHHLYWNEPRVISGENPVPLGSNNSGRGVGGSMVHFAGYTPRFHPSDFRTLSQDGVGADWPIAYTDLRPYYEDIEGELPVAGEDWPWGDPHRYPHSAHPVSGNGEVFLRGAEALGITAKVGPVAIANGRFGHRAHCIYRGFCLQGCKVNAKASPLITHVPDALAHGAEVRADAMVTRIEVDDRTGRATGVHFVRRGRQRFQRARMVAVAGYSIETPRLLLNSASTRFPDGLCNDFDQVGRYLMVQGAPQSAGRFEAEVRMWKGPPPEVSTEAFYETDPTKPYQRGFSVQTVSPLPITWAEHVSAQGHFGDDLRRYMTDYPHWACLGALCEFLPQPGNRVTLASEKDRHGMPVAHFSYSQCDNDGMLMEAAREVMESILRAAGASEVITIDRFAHLVGGARMAADERHGVVDASCRSFAVPNLYITDGSVLPTQGSANPALTIMAVAARTADLLARGARGGSPAPAASVARAVSSGPAQSNTAKSNTQE</sequence>
<dbReference type="Pfam" id="PF05199">
    <property type="entry name" value="GMC_oxred_C"/>
    <property type="match status" value="1"/>
</dbReference>
<evidence type="ECO:0000259" key="7">
    <source>
        <dbReference type="Pfam" id="PF05199"/>
    </source>
</evidence>
<dbReference type="GO" id="GO:0016614">
    <property type="term" value="F:oxidoreductase activity, acting on CH-OH group of donors"/>
    <property type="evidence" value="ECO:0007669"/>
    <property type="project" value="InterPro"/>
</dbReference>
<dbReference type="SUPFAM" id="SSF54373">
    <property type="entry name" value="FAD-linked reductases, C-terminal domain"/>
    <property type="match status" value="1"/>
</dbReference>
<dbReference type="AlphaFoldDB" id="A0A1H9XV05"/>
<accession>A0A1H9XV05</accession>
<dbReference type="SUPFAM" id="SSF51905">
    <property type="entry name" value="FAD/NAD(P)-binding domain"/>
    <property type="match status" value="1"/>
</dbReference>
<feature type="domain" description="Glucose-methanol-choline oxidoreductase C-terminal" evidence="7">
    <location>
        <begin position="422"/>
        <end position="535"/>
    </location>
</feature>
<dbReference type="InterPro" id="IPR000172">
    <property type="entry name" value="GMC_OxRdtase_N"/>
</dbReference>
<feature type="compositionally biased region" description="Low complexity" evidence="5">
    <location>
        <begin position="545"/>
        <end position="566"/>
    </location>
</feature>
<dbReference type="Gene3D" id="3.50.50.60">
    <property type="entry name" value="FAD/NAD(P)-binding domain"/>
    <property type="match status" value="2"/>
</dbReference>
<keyword evidence="3" id="KW-0274">FAD</keyword>
<dbReference type="STRING" id="587636.SAMN05216199_0395"/>
<reference evidence="9" key="1">
    <citation type="submission" date="2016-10" db="EMBL/GenBank/DDBJ databases">
        <authorList>
            <person name="Varghese N."/>
            <person name="Submissions S."/>
        </authorList>
    </citation>
    <scope>NUCLEOTIDE SEQUENCE [LARGE SCALE GENOMIC DNA]</scope>
    <source>
        <strain evidence="9">CGMCC 1.6963</strain>
    </source>
</reference>
<feature type="compositionally biased region" description="Polar residues" evidence="5">
    <location>
        <begin position="567"/>
        <end position="577"/>
    </location>
</feature>